<proteinExistence type="predicted"/>
<name>A0ABU8MG25_9PSEU</name>
<evidence type="ECO:0008006" key="3">
    <source>
        <dbReference type="Google" id="ProtNLM"/>
    </source>
</evidence>
<comment type="caution">
    <text evidence="1">The sequence shown here is derived from an EMBL/GenBank/DDBJ whole genome shotgun (WGS) entry which is preliminary data.</text>
</comment>
<organism evidence="1 2">
    <name type="scientific">Actinomycetospora aurantiaca</name>
    <dbReference type="NCBI Taxonomy" id="3129233"/>
    <lineage>
        <taxon>Bacteria</taxon>
        <taxon>Bacillati</taxon>
        <taxon>Actinomycetota</taxon>
        <taxon>Actinomycetes</taxon>
        <taxon>Pseudonocardiales</taxon>
        <taxon>Pseudonocardiaceae</taxon>
        <taxon>Actinomycetospora</taxon>
    </lineage>
</organism>
<accession>A0ABU8MG25</accession>
<keyword evidence="2" id="KW-1185">Reference proteome</keyword>
<evidence type="ECO:0000313" key="1">
    <source>
        <dbReference type="EMBL" id="MEJ2866282.1"/>
    </source>
</evidence>
<protein>
    <recommendedName>
        <fullName evidence="3">Alpha/beta hydrolase</fullName>
    </recommendedName>
</protein>
<dbReference type="Proteomes" id="UP001385809">
    <property type="component" value="Unassembled WGS sequence"/>
</dbReference>
<dbReference type="EMBL" id="JBBEGN010000001">
    <property type="protein sequence ID" value="MEJ2866282.1"/>
    <property type="molecule type" value="Genomic_DNA"/>
</dbReference>
<reference evidence="1 2" key="1">
    <citation type="submission" date="2024-03" db="EMBL/GenBank/DDBJ databases">
        <title>Actinomycetospora sp. OC33-EN08, a novel actinomycete isolated from wild orchid (Aerides multiflora).</title>
        <authorList>
            <person name="Suriyachadkun C."/>
        </authorList>
    </citation>
    <scope>NUCLEOTIDE SEQUENCE [LARGE SCALE GENOMIC DNA]</scope>
    <source>
        <strain evidence="1 2">OC33-EN08</strain>
    </source>
</reference>
<evidence type="ECO:0000313" key="2">
    <source>
        <dbReference type="Proteomes" id="UP001385809"/>
    </source>
</evidence>
<dbReference type="RefSeq" id="WP_337692907.1">
    <property type="nucleotide sequence ID" value="NZ_JBBEGN010000001.1"/>
</dbReference>
<sequence>MMRVVCLPGTVCSLMVFAPPAELVPGVEAVSCGHTPVYEAPEVVAEAIASVRERGS</sequence>
<gene>
    <name evidence="1" type="ORF">WCD74_00810</name>
</gene>